<name>A0A077QY51_9BASI</name>
<proteinExistence type="predicted"/>
<evidence type="ECO:0000256" key="9">
    <source>
        <dbReference type="PROSITE-ProRule" id="PRU00502"/>
    </source>
</evidence>
<organism evidence="13">
    <name type="scientific">Melanopsichium pennsylvanicum 4</name>
    <dbReference type="NCBI Taxonomy" id="1398559"/>
    <lineage>
        <taxon>Eukaryota</taxon>
        <taxon>Fungi</taxon>
        <taxon>Dikarya</taxon>
        <taxon>Basidiomycota</taxon>
        <taxon>Ustilaginomycotina</taxon>
        <taxon>Ustilaginomycetes</taxon>
        <taxon>Ustilaginales</taxon>
        <taxon>Ustilaginaceae</taxon>
        <taxon>Melanopsichium</taxon>
    </lineage>
</organism>
<keyword evidence="4" id="KW-0747">Spliceosome</keyword>
<dbReference type="GO" id="GO:0008270">
    <property type="term" value="F:zinc ion binding"/>
    <property type="evidence" value="ECO:0007669"/>
    <property type="project" value="UniProtKB-KW"/>
</dbReference>
<sequence length="625" mass="68953">MADDVLPPTKRQRVLPEVSSPPPPPKENGFGQPPADHLAQPPSSPPPPPPPGTNLDDAENSSIVPPPPPALPPPPPPDTAAEDDTEVQDVEYWTRLAQQPSSSSSTSTPPAPKSITSATDSRGSRSKSALYLDTICRQALDFDFEKLCSVSLSNINVYACLVCGRYFQGRGRNSYAYLHSINDSHHVFLNLSTAQTYVLPDNYAVPQENQAALQDIKYLLNPMFTPVTISGLDGMKAYDLNGHEYFPGFIGLNNVGKNDYVNAVVQALVHVPEVRDHFLEAKETQEVEAAGSKSELVKRFGALVRKMWNPRAFKPQVSPHEFLQQVAQVSGNRFRITHQSDPVEFLGWLLNRLHAGLSGDSKGGKRKRAGGGGESVISRCFQGIVQVESQPLARVEDADSTSIDSVATKAEKMLEIGGSRATGGQIDDGGRVRFDPVIEVEKRDSPFFLLAMDLPAPPPVSGDDGENLVPQVTIGQVLSKYDGRSLHESNGKLTRYHLRRLPPYLIVHFRRFTKNSIGEEERNPTLVNFPIKGLDVTKHAPVLQNKTEAENNLSELYDLVANVVYDAVPGTVRQGASWKCQVHTNSKEGKDEKWFDIQDLLVEEVNRQMIFLGESYLQIWRKRST</sequence>
<evidence type="ECO:0000256" key="2">
    <source>
        <dbReference type="ARBA" id="ARBA00022664"/>
    </source>
</evidence>
<dbReference type="PROSITE" id="PS50235">
    <property type="entry name" value="USP_3"/>
    <property type="match status" value="1"/>
</dbReference>
<dbReference type="PANTHER" id="PTHR21646">
    <property type="entry name" value="UBIQUITIN CARBOXYL-TERMINAL HYDROLASE"/>
    <property type="match status" value="1"/>
</dbReference>
<accession>A0A077QY51</accession>
<evidence type="ECO:0000256" key="1">
    <source>
        <dbReference type="ARBA" id="ARBA00004123"/>
    </source>
</evidence>
<dbReference type="GO" id="GO:0016579">
    <property type="term" value="P:protein deubiquitination"/>
    <property type="evidence" value="ECO:0007669"/>
    <property type="project" value="InterPro"/>
</dbReference>
<dbReference type="SUPFAM" id="SSF54001">
    <property type="entry name" value="Cysteine proteinases"/>
    <property type="match status" value="1"/>
</dbReference>
<dbReference type="PANTHER" id="PTHR21646:SF16">
    <property type="entry name" value="U4_U6.U5 TRI-SNRNP-ASSOCIATED PROTEIN 2"/>
    <property type="match status" value="1"/>
</dbReference>
<comment type="subcellular location">
    <subcellularLocation>
        <location evidence="1">Nucleus</location>
    </subcellularLocation>
</comment>
<dbReference type="GO" id="GO:0000245">
    <property type="term" value="P:spliceosomal complex assembly"/>
    <property type="evidence" value="ECO:0007669"/>
    <property type="project" value="InterPro"/>
</dbReference>
<keyword evidence="5 9" id="KW-0863">Zinc-finger</keyword>
<dbReference type="InterPro" id="IPR013083">
    <property type="entry name" value="Znf_RING/FYVE/PHD"/>
</dbReference>
<keyword evidence="3" id="KW-0479">Metal-binding</keyword>
<dbReference type="InterPro" id="IPR001394">
    <property type="entry name" value="Peptidase_C19_UCH"/>
</dbReference>
<protein>
    <submittedName>
        <fullName evidence="13">Related to SAD1-protein required for assembly of U4 snRNA into the U4/U6 particle</fullName>
    </submittedName>
</protein>
<dbReference type="Pfam" id="PF00443">
    <property type="entry name" value="UCH"/>
    <property type="match status" value="1"/>
</dbReference>
<keyword evidence="8" id="KW-0539">Nucleus</keyword>
<dbReference type="Pfam" id="PF02148">
    <property type="entry name" value="zf-UBP"/>
    <property type="match status" value="1"/>
</dbReference>
<dbReference type="PROSITE" id="PS50271">
    <property type="entry name" value="ZF_UBP"/>
    <property type="match status" value="1"/>
</dbReference>
<keyword evidence="7" id="KW-0508">mRNA splicing</keyword>
<feature type="domain" description="USP" evidence="11">
    <location>
        <begin position="250"/>
        <end position="623"/>
    </location>
</feature>
<feature type="region of interest" description="Disordered" evidence="10">
    <location>
        <begin position="1"/>
        <end position="123"/>
    </location>
</feature>
<dbReference type="InterPro" id="IPR028889">
    <property type="entry name" value="USP"/>
</dbReference>
<evidence type="ECO:0000256" key="6">
    <source>
        <dbReference type="ARBA" id="ARBA00022833"/>
    </source>
</evidence>
<feature type="compositionally biased region" description="Pro residues" evidence="10">
    <location>
        <begin position="64"/>
        <end position="78"/>
    </location>
</feature>
<evidence type="ECO:0000256" key="5">
    <source>
        <dbReference type="ARBA" id="ARBA00022771"/>
    </source>
</evidence>
<dbReference type="GO" id="GO:0005681">
    <property type="term" value="C:spliceosomal complex"/>
    <property type="evidence" value="ECO:0007669"/>
    <property type="project" value="UniProtKB-KW"/>
</dbReference>
<dbReference type="SMART" id="SM00290">
    <property type="entry name" value="ZnF_UBP"/>
    <property type="match status" value="1"/>
</dbReference>
<dbReference type="EMBL" id="HG529513">
    <property type="protein sequence ID" value="CDI51631.1"/>
    <property type="molecule type" value="Genomic_DNA"/>
</dbReference>
<evidence type="ECO:0000256" key="7">
    <source>
        <dbReference type="ARBA" id="ARBA00023187"/>
    </source>
</evidence>
<evidence type="ECO:0000313" key="13">
    <source>
        <dbReference type="EMBL" id="CDI51631.1"/>
    </source>
</evidence>
<dbReference type="InterPro" id="IPR038765">
    <property type="entry name" value="Papain-like_cys_pep_sf"/>
</dbReference>
<dbReference type="InterPro" id="IPR050185">
    <property type="entry name" value="Ub_carboxyl-term_hydrolase"/>
</dbReference>
<evidence type="ECO:0000256" key="10">
    <source>
        <dbReference type="SAM" id="MobiDB-lite"/>
    </source>
</evidence>
<dbReference type="CDD" id="cd02669">
    <property type="entry name" value="Peptidase_C19M"/>
    <property type="match status" value="1"/>
</dbReference>
<keyword evidence="2" id="KW-0507">mRNA processing</keyword>
<keyword evidence="6" id="KW-0862">Zinc</keyword>
<dbReference type="GO" id="GO:0004843">
    <property type="term" value="F:cysteine-type deubiquitinase activity"/>
    <property type="evidence" value="ECO:0007669"/>
    <property type="project" value="InterPro"/>
</dbReference>
<feature type="compositionally biased region" description="Pro residues" evidence="10">
    <location>
        <begin position="42"/>
        <end position="52"/>
    </location>
</feature>
<evidence type="ECO:0000256" key="4">
    <source>
        <dbReference type="ARBA" id="ARBA00022728"/>
    </source>
</evidence>
<evidence type="ECO:0000259" key="12">
    <source>
        <dbReference type="PROSITE" id="PS50271"/>
    </source>
</evidence>
<evidence type="ECO:0000256" key="3">
    <source>
        <dbReference type="ARBA" id="ARBA00022723"/>
    </source>
</evidence>
<dbReference type="InterPro" id="IPR001607">
    <property type="entry name" value="Znf_UBP"/>
</dbReference>
<feature type="compositionally biased region" description="Acidic residues" evidence="10">
    <location>
        <begin position="80"/>
        <end position="89"/>
    </location>
</feature>
<dbReference type="Gene3D" id="3.90.70.10">
    <property type="entry name" value="Cysteine proteinases"/>
    <property type="match status" value="1"/>
</dbReference>
<reference evidence="13" key="1">
    <citation type="journal article" date="2014" name="Genome Biol. Evol.">
        <title>Gene Loss Rather Than Gene Gain Is Associated with a Host Jump from Monocots to Dicots in the Smut Fungus Melanopsichium pennsylvanicum.</title>
        <authorList>
            <person name="Sharma R."/>
            <person name="Mishra B."/>
            <person name="Runge F."/>
            <person name="Thines M."/>
        </authorList>
    </citation>
    <scope>NUCLEOTIDE SEQUENCE</scope>
    <source>
        <strain evidence="13">4</strain>
    </source>
</reference>
<dbReference type="AlphaFoldDB" id="A0A077QY51"/>
<evidence type="ECO:0000259" key="11">
    <source>
        <dbReference type="PROSITE" id="PS50235"/>
    </source>
</evidence>
<dbReference type="InterPro" id="IPR033809">
    <property type="entry name" value="USP39"/>
</dbReference>
<dbReference type="SUPFAM" id="SSF57850">
    <property type="entry name" value="RING/U-box"/>
    <property type="match status" value="1"/>
</dbReference>
<feature type="domain" description="UBP-type" evidence="12">
    <location>
        <begin position="127"/>
        <end position="227"/>
    </location>
</feature>
<dbReference type="Gene3D" id="3.30.40.10">
    <property type="entry name" value="Zinc/RING finger domain, C3HC4 (zinc finger)"/>
    <property type="match status" value="1"/>
</dbReference>
<feature type="compositionally biased region" description="Low complexity" evidence="10">
    <location>
        <begin position="100"/>
        <end position="119"/>
    </location>
</feature>
<evidence type="ECO:0000256" key="8">
    <source>
        <dbReference type="ARBA" id="ARBA00023242"/>
    </source>
</evidence>